<feature type="domain" description="PD-(D/E)XK endonuclease-like" evidence="1">
    <location>
        <begin position="614"/>
        <end position="852"/>
    </location>
</feature>
<sequence length="891" mass="100489">MFNLEAVTPYLNSGTLILTPNNRLKNKLLLAFGKQQGAADLWRTPKVQSLNEWLTERWQHYQNLDDLRHLRVVASPMVTRQLWTACLEASANTNPLVHPRLLVEQLDQAYSYLKLWRVTPQQWQAYGSDADRVRLQAWIDRFETHLASLGLMTEAQKLTLLAETLEQQADALEQRDSNAKPTVCLLNFDTLSPLHETLLARSFSALERVNSNQQPAPHSSRTECTDPAQEMWAAARWAKNHFKQNLHQSIAIIDPNLGRNRARLERVLARELEPSHHLPTSPRFTMPFNFSAGTPLALCPIVLDAINTLNWHQSKSPEDANYWLNSPFIGHAEDRDLRHWLMTQILKKTRPEITLTAVSQLLNAAGEQSDLCTSEALTLWQDGIGQLQRWPASQSGKAWASTILSSLNHFNWPGPRRLDSEEHQQVKQFLSLLEQLAEADWLNKPLTRADMMGWLKELTSRQPFQPQTPESPLQILGTLESGGLAFDRIWVLGMDDSQWPPAPNPNPLIPALLQRELNMPHASAERELAFCQSLTNNYLHAAKEVVFSHAKRDGDRELTVSPLIAHLPLSQQEQASAPGFTAPTFEWLQTLAAPPVSARELNHLRGGSGMLQKQSRCPLAAFMELRLFAKRPDPASPGLTALARGNILHQALFYFWQAKPDLSALTQEAIDQQLLAAVDAALNEINVERQARYLANEKARLVRLLRPWIGFEQQRPHFDIHSLEQGLSLTLGQLPLQLRLDRIDSIDGQWLLIDYKSGATDPKKWLGSRPEEPQLPLYAIALTDRHEPVAGIAFAELRQKDQKLLGIAKTPFCPGIMLPDAKSVGFADWPTLVNHWRESLLNLAEELMTGVTPLQFSSPQSEAYLAHLSPLLRQAEQTSLAQYFPVSEASS</sequence>
<dbReference type="InterPro" id="IPR027417">
    <property type="entry name" value="P-loop_NTPase"/>
</dbReference>
<evidence type="ECO:0000259" key="1">
    <source>
        <dbReference type="Pfam" id="PF12705"/>
    </source>
</evidence>
<evidence type="ECO:0000313" key="3">
    <source>
        <dbReference type="Proteomes" id="UP001595840"/>
    </source>
</evidence>
<dbReference type="NCBIfam" id="TIGR03623">
    <property type="entry name" value="probable DNA repair protein"/>
    <property type="match status" value="1"/>
</dbReference>
<accession>A0ABV8V7S5</accession>
<evidence type="ECO:0000313" key="2">
    <source>
        <dbReference type="EMBL" id="MFC4363966.1"/>
    </source>
</evidence>
<dbReference type="InterPro" id="IPR011604">
    <property type="entry name" value="PDDEXK-like_dom_sf"/>
</dbReference>
<dbReference type="Gene3D" id="3.90.320.10">
    <property type="match status" value="1"/>
</dbReference>
<name>A0ABV8V7S5_9GAMM</name>
<dbReference type="InterPro" id="IPR019925">
    <property type="entry name" value="DNA_repair_protein_predicted"/>
</dbReference>
<comment type="caution">
    <text evidence="2">The sequence shown here is derived from an EMBL/GenBank/DDBJ whole genome shotgun (WGS) entry which is preliminary data.</text>
</comment>
<proteinExistence type="predicted"/>
<protein>
    <submittedName>
        <fullName evidence="2">PD-(D/E)XK nuclease family protein</fullName>
    </submittedName>
</protein>
<gene>
    <name evidence="2" type="ORF">ACFOX3_16735</name>
</gene>
<dbReference type="RefSeq" id="WP_290262999.1">
    <property type="nucleotide sequence ID" value="NZ_JAUFQG010000004.1"/>
</dbReference>
<dbReference type="SUPFAM" id="SSF52540">
    <property type="entry name" value="P-loop containing nucleoside triphosphate hydrolases"/>
    <property type="match status" value="1"/>
</dbReference>
<organism evidence="2 3">
    <name type="scientific">Simiduia curdlanivorans</name>
    <dbReference type="NCBI Taxonomy" id="1492769"/>
    <lineage>
        <taxon>Bacteria</taxon>
        <taxon>Pseudomonadati</taxon>
        <taxon>Pseudomonadota</taxon>
        <taxon>Gammaproteobacteria</taxon>
        <taxon>Cellvibrionales</taxon>
        <taxon>Cellvibrionaceae</taxon>
        <taxon>Simiduia</taxon>
    </lineage>
</organism>
<dbReference type="Pfam" id="PF12705">
    <property type="entry name" value="PDDEXK_1"/>
    <property type="match status" value="1"/>
</dbReference>
<keyword evidence="3" id="KW-1185">Reference proteome</keyword>
<dbReference type="Proteomes" id="UP001595840">
    <property type="component" value="Unassembled WGS sequence"/>
</dbReference>
<dbReference type="InterPro" id="IPR038726">
    <property type="entry name" value="PDDEXK_AddAB-type"/>
</dbReference>
<dbReference type="EMBL" id="JBHSCX010000021">
    <property type="protein sequence ID" value="MFC4363966.1"/>
    <property type="molecule type" value="Genomic_DNA"/>
</dbReference>
<reference evidence="3" key="1">
    <citation type="journal article" date="2019" name="Int. J. Syst. Evol. Microbiol.">
        <title>The Global Catalogue of Microorganisms (GCM) 10K type strain sequencing project: providing services to taxonomists for standard genome sequencing and annotation.</title>
        <authorList>
            <consortium name="The Broad Institute Genomics Platform"/>
            <consortium name="The Broad Institute Genome Sequencing Center for Infectious Disease"/>
            <person name="Wu L."/>
            <person name="Ma J."/>
        </authorList>
    </citation>
    <scope>NUCLEOTIDE SEQUENCE [LARGE SCALE GENOMIC DNA]</scope>
    <source>
        <strain evidence="3">CECT 8570</strain>
    </source>
</reference>